<organism evidence="1">
    <name type="scientific">viral metagenome</name>
    <dbReference type="NCBI Taxonomy" id="1070528"/>
    <lineage>
        <taxon>unclassified sequences</taxon>
        <taxon>metagenomes</taxon>
        <taxon>organismal metagenomes</taxon>
    </lineage>
</organism>
<name>A0A6M3XYM2_9ZZZZ</name>
<protein>
    <submittedName>
        <fullName evidence="1">Uncharacterized protein</fullName>
    </submittedName>
</protein>
<proteinExistence type="predicted"/>
<accession>A0A6M3XYM2</accession>
<sequence>MTDEEMREKALKLITPFIDDEWHGKGYPVKAELIADGLIPLIREETLKQVTCTQCGVRVAGSFGDKVIIRAFIQCPECVEIVRMKREG</sequence>
<gene>
    <name evidence="1" type="ORF">TM448B04039_0003</name>
</gene>
<dbReference type="EMBL" id="MT145057">
    <property type="protein sequence ID" value="QJI03085.1"/>
    <property type="molecule type" value="Genomic_DNA"/>
</dbReference>
<reference evidence="1" key="1">
    <citation type="submission" date="2020-03" db="EMBL/GenBank/DDBJ databases">
        <title>The deep terrestrial virosphere.</title>
        <authorList>
            <person name="Holmfeldt K."/>
            <person name="Nilsson E."/>
            <person name="Simone D."/>
            <person name="Lopez-Fernandez M."/>
            <person name="Wu X."/>
            <person name="de Brujin I."/>
            <person name="Lundin D."/>
            <person name="Andersson A."/>
            <person name="Bertilsson S."/>
            <person name="Dopson M."/>
        </authorList>
    </citation>
    <scope>NUCLEOTIDE SEQUENCE</scope>
    <source>
        <strain evidence="1">TM448B04039</strain>
    </source>
</reference>
<evidence type="ECO:0000313" key="1">
    <source>
        <dbReference type="EMBL" id="QJI03085.1"/>
    </source>
</evidence>
<dbReference type="AlphaFoldDB" id="A0A6M3XYM2"/>